<dbReference type="AlphaFoldDB" id="A0A1F7GAS1"/>
<dbReference type="Proteomes" id="UP000178372">
    <property type="component" value="Unassembled WGS sequence"/>
</dbReference>
<sequence>MDKLPKINKIYLLAASLIIVLLVFTYLSLLKTQKTQRAASAKNTINSNSNFSQSEGCKVTTFAQIVDDKNQPIPEPYLEQMLRYRPLHIDCTGKKCLDKFIQGYRSNQYFTSNADVKGVGPYRIGDEVVWTISHDNFYDRNNNLYSLAGNNVRVCDFDREKSTNCTNKKDHYRQAKGSDATNTNAITLECDKKIIVGWVFKKVPIASDSLSSCSTPATGDYAELYTSVSVGSDGTRTPSGACMRINFNKFRESGYWENRFSLKDTLTEFGVGPNDIEYEKICVDGQERGPTGMEYVAFLRDVDVGSGSGYTGWPIFDFPNSSPDCRHIDLGDSNGELYQPELVNAADEVAIQVVPLPIIPLSGISKDKKYDNKDVQRLDMTGKQIQPLLENTSDIKM</sequence>
<evidence type="ECO:0000313" key="3">
    <source>
        <dbReference type="Proteomes" id="UP000178372"/>
    </source>
</evidence>
<feature type="transmembrane region" description="Helical" evidence="1">
    <location>
        <begin position="12"/>
        <end position="30"/>
    </location>
</feature>
<keyword evidence="1" id="KW-0812">Transmembrane</keyword>
<name>A0A1F7GAS1_9BACT</name>
<accession>A0A1F7GAS1</accession>
<gene>
    <name evidence="2" type="ORF">A2690_00835</name>
</gene>
<keyword evidence="1" id="KW-0472">Membrane</keyword>
<proteinExistence type="predicted"/>
<keyword evidence="1" id="KW-1133">Transmembrane helix</keyword>
<protein>
    <submittedName>
        <fullName evidence="2">Uncharacterized protein</fullName>
    </submittedName>
</protein>
<evidence type="ECO:0000256" key="1">
    <source>
        <dbReference type="SAM" id="Phobius"/>
    </source>
</evidence>
<dbReference type="EMBL" id="MFZF01000022">
    <property type="protein sequence ID" value="OGK15984.1"/>
    <property type="molecule type" value="Genomic_DNA"/>
</dbReference>
<organism evidence="2 3">
    <name type="scientific">Candidatus Roizmanbacteria bacterium RIFCSPHIGHO2_01_FULL_39_12b</name>
    <dbReference type="NCBI Taxonomy" id="1802030"/>
    <lineage>
        <taxon>Bacteria</taxon>
        <taxon>Candidatus Roizmaniibacteriota</taxon>
    </lineage>
</organism>
<evidence type="ECO:0000313" key="2">
    <source>
        <dbReference type="EMBL" id="OGK15984.1"/>
    </source>
</evidence>
<reference evidence="2 3" key="1">
    <citation type="journal article" date="2016" name="Nat. Commun.">
        <title>Thousands of microbial genomes shed light on interconnected biogeochemical processes in an aquifer system.</title>
        <authorList>
            <person name="Anantharaman K."/>
            <person name="Brown C.T."/>
            <person name="Hug L.A."/>
            <person name="Sharon I."/>
            <person name="Castelle C.J."/>
            <person name="Probst A.J."/>
            <person name="Thomas B.C."/>
            <person name="Singh A."/>
            <person name="Wilkins M.J."/>
            <person name="Karaoz U."/>
            <person name="Brodie E.L."/>
            <person name="Williams K.H."/>
            <person name="Hubbard S.S."/>
            <person name="Banfield J.F."/>
        </authorList>
    </citation>
    <scope>NUCLEOTIDE SEQUENCE [LARGE SCALE GENOMIC DNA]</scope>
</reference>
<comment type="caution">
    <text evidence="2">The sequence shown here is derived from an EMBL/GenBank/DDBJ whole genome shotgun (WGS) entry which is preliminary data.</text>
</comment>